<organism evidence="8 10">
    <name type="scientific">Ustilago bromivora</name>
    <dbReference type="NCBI Taxonomy" id="307758"/>
    <lineage>
        <taxon>Eukaryota</taxon>
        <taxon>Fungi</taxon>
        <taxon>Dikarya</taxon>
        <taxon>Basidiomycota</taxon>
        <taxon>Ustilaginomycotina</taxon>
        <taxon>Ustilaginomycetes</taxon>
        <taxon>Ustilaginales</taxon>
        <taxon>Ustilaginaceae</taxon>
        <taxon>Ustilago</taxon>
    </lineage>
</organism>
<reference evidence="9" key="3">
    <citation type="submission" date="2018-08" db="EMBL/GenBank/DDBJ databases">
        <authorList>
            <person name="Guldener U."/>
        </authorList>
    </citation>
    <scope>NUCLEOTIDE SEQUENCE</scope>
    <source>
        <strain evidence="9">UB2</strain>
    </source>
</reference>
<comment type="catalytic activity">
    <reaction evidence="1">
        <text>a triacylglycerol + H2O = a diacylglycerol + a fatty acid + H(+)</text>
        <dbReference type="Rhea" id="RHEA:12044"/>
        <dbReference type="ChEBI" id="CHEBI:15377"/>
        <dbReference type="ChEBI" id="CHEBI:15378"/>
        <dbReference type="ChEBI" id="CHEBI:17855"/>
        <dbReference type="ChEBI" id="CHEBI:18035"/>
        <dbReference type="ChEBI" id="CHEBI:28868"/>
        <dbReference type="EC" id="3.1.1.3"/>
    </reaction>
</comment>
<dbReference type="AlphaFoldDB" id="A0A1K0G158"/>
<evidence type="ECO:0000313" key="9">
    <source>
        <dbReference type="EMBL" id="SYW77808.1"/>
    </source>
</evidence>
<evidence type="ECO:0000256" key="7">
    <source>
        <dbReference type="ARBA" id="ARBA00023098"/>
    </source>
</evidence>
<keyword evidence="11" id="KW-1185">Reference proteome</keyword>
<dbReference type="GO" id="GO:0004806">
    <property type="term" value="F:triacylglycerol lipase activity"/>
    <property type="evidence" value="ECO:0007669"/>
    <property type="project" value="UniProtKB-EC"/>
</dbReference>
<evidence type="ECO:0000256" key="3">
    <source>
        <dbReference type="ARBA" id="ARBA00013279"/>
    </source>
</evidence>
<evidence type="ECO:0000256" key="5">
    <source>
        <dbReference type="ARBA" id="ARBA00022801"/>
    </source>
</evidence>
<evidence type="ECO:0000256" key="6">
    <source>
        <dbReference type="ARBA" id="ARBA00022963"/>
    </source>
</evidence>
<proteinExistence type="predicted"/>
<dbReference type="EMBL" id="LT558120">
    <property type="protein sequence ID" value="SAM80517.1"/>
    <property type="molecule type" value="Genomic_DNA"/>
</dbReference>
<dbReference type="GO" id="GO:0016042">
    <property type="term" value="P:lipid catabolic process"/>
    <property type="evidence" value="ECO:0007669"/>
    <property type="project" value="UniProtKB-KW"/>
</dbReference>
<dbReference type="Proteomes" id="UP000658997">
    <property type="component" value="Unassembled WGS sequence"/>
</dbReference>
<dbReference type="Gene3D" id="3.40.50.1820">
    <property type="entry name" value="alpha/beta hydrolase"/>
    <property type="match status" value="1"/>
</dbReference>
<dbReference type="GO" id="GO:0005576">
    <property type="term" value="C:extracellular region"/>
    <property type="evidence" value="ECO:0007669"/>
    <property type="project" value="UniProtKB-SubCell"/>
</dbReference>
<dbReference type="PANTHER" id="PTHR34853">
    <property type="match status" value="1"/>
</dbReference>
<keyword evidence="7" id="KW-0443">Lipid metabolism</keyword>
<dbReference type="SUPFAM" id="SSF53474">
    <property type="entry name" value="alpha/beta-Hydrolases"/>
    <property type="match status" value="1"/>
</dbReference>
<name>A0A1K0G158_9BASI</name>
<dbReference type="Proteomes" id="UP000179920">
    <property type="component" value="Chromosome IV"/>
</dbReference>
<comment type="subcellular location">
    <subcellularLocation>
        <location evidence="2">Secreted</location>
    </subcellularLocation>
</comment>
<evidence type="ECO:0000256" key="4">
    <source>
        <dbReference type="ARBA" id="ARBA00022525"/>
    </source>
</evidence>
<accession>A0A1K0G158</accession>
<protein>
    <recommendedName>
        <fullName evidence="3">triacylglycerol lipase</fullName>
        <ecNumber evidence="3">3.1.1.3</ecNumber>
    </recommendedName>
</protein>
<dbReference type="OrthoDB" id="2373480at2759"/>
<reference evidence="10" key="2">
    <citation type="submission" date="2016-04" db="EMBL/GenBank/DDBJ databases">
        <authorList>
            <person name="Guldener U."/>
            <person name="Guldener U."/>
        </authorList>
    </citation>
    <scope>NUCLEOTIDE SEQUENCE [LARGE SCALE GENOMIC DNA]</scope>
    <source>
        <strain evidence="10">UB2112</strain>
    </source>
</reference>
<keyword evidence="4" id="KW-0964">Secreted</keyword>
<evidence type="ECO:0000313" key="10">
    <source>
        <dbReference type="Proteomes" id="UP000179920"/>
    </source>
</evidence>
<keyword evidence="6" id="KW-0442">Lipid degradation</keyword>
<sequence length="462" mass="50824">MSHTTNNVQGCLAWIKNIFSKEAGIPLPSKDPFYWERPHNFTSLPAGAILRSRQISVIYFPGFDNPPLQAWQVAYKTTAQNGLTPQVTVLTIFWPSTAQPDSEGKYRILAYGAKCDSAGTNFRTSYALRAGNDYTLGAASEQIFIAPCLDRGWIVVVSDYESETCAFGAGPQSAYAFLDSIRAALAFEPMGVPKSEEGDYEAKVAMWGYSGGALAVGWAAQQQPTYAPDLTKYLVGASMGGLPSDLKACAEFTNKQMSAGLIVGIMQGLANAYPELQTWLDKNANKLGKAALLMALTKSFGAIMREFRDINILGTYFDVPDPLEVELISSIMEENKLGTKGQFPTTPCQVYQSLHDQVVPYKTTDDLMVVWSARGARIDYVRDQLSNHVVLCFTGTPSAIRWIQARFEGEPTIGQPGKPSIETVITILNTNDASSTLGEQRKNEMYNLLEKQYIKSGLNWWT</sequence>
<dbReference type="PANTHER" id="PTHR34853:SF1">
    <property type="entry name" value="LIPASE 5"/>
    <property type="match status" value="1"/>
</dbReference>
<dbReference type="InterPro" id="IPR005152">
    <property type="entry name" value="Lipase_secreted"/>
</dbReference>
<dbReference type="InterPro" id="IPR029058">
    <property type="entry name" value="AB_hydrolase_fold"/>
</dbReference>
<evidence type="ECO:0000256" key="2">
    <source>
        <dbReference type="ARBA" id="ARBA00004613"/>
    </source>
</evidence>
<gene>
    <name evidence="9" type="ORF">UBRO2_02000</name>
    <name evidence="8" type="ORF">UBRO_02457</name>
</gene>
<keyword evidence="5" id="KW-0378">Hydrolase</keyword>
<evidence type="ECO:0000256" key="1">
    <source>
        <dbReference type="ARBA" id="ARBA00001024"/>
    </source>
</evidence>
<evidence type="ECO:0000313" key="8">
    <source>
        <dbReference type="EMBL" id="SAM80517.1"/>
    </source>
</evidence>
<dbReference type="EC" id="3.1.1.3" evidence="3"/>
<dbReference type="Pfam" id="PF03583">
    <property type="entry name" value="LIP"/>
    <property type="match status" value="1"/>
</dbReference>
<reference evidence="8" key="1">
    <citation type="submission" date="2016-04" db="EMBL/GenBank/DDBJ databases">
        <authorList>
            <person name="Evans L.H."/>
            <person name="Alamgir A."/>
            <person name="Owens N."/>
            <person name="Weber N.D."/>
            <person name="Virtaneva K."/>
            <person name="Barbian K."/>
            <person name="Babar A."/>
            <person name="Rosenke K."/>
        </authorList>
    </citation>
    <scope>NUCLEOTIDE SEQUENCE</scope>
    <source>
        <strain evidence="8">UB2112</strain>
    </source>
</reference>
<dbReference type="EMBL" id="ULHB01000029">
    <property type="protein sequence ID" value="SYW77808.1"/>
    <property type="molecule type" value="Genomic_DNA"/>
</dbReference>
<dbReference type="Gene3D" id="1.10.260.130">
    <property type="match status" value="1"/>
</dbReference>
<evidence type="ECO:0000313" key="11">
    <source>
        <dbReference type="Proteomes" id="UP000658997"/>
    </source>
</evidence>